<comment type="subcellular location">
    <subcellularLocation>
        <location evidence="2">Nucleus</location>
    </subcellularLocation>
</comment>
<evidence type="ECO:0000256" key="4">
    <source>
        <dbReference type="ARBA" id="ARBA00012759"/>
    </source>
</evidence>
<evidence type="ECO:0000256" key="7">
    <source>
        <dbReference type="ARBA" id="ARBA00022801"/>
    </source>
</evidence>
<comment type="caution">
    <text evidence="14">The sequence shown here is derived from an EMBL/GenBank/DDBJ whole genome shotgun (WGS) entry which is preliminary data.</text>
</comment>
<reference evidence="14 15" key="1">
    <citation type="submission" date="2014-10" db="EMBL/GenBank/DDBJ databases">
        <title>Draft genome of the hookworm Ancylostoma caninum.</title>
        <authorList>
            <person name="Mitreva M."/>
        </authorList>
    </citation>
    <scope>NUCLEOTIDE SEQUENCE [LARGE SCALE GENOMIC DNA]</scope>
    <source>
        <strain evidence="14 15">Baltimore</strain>
    </source>
</reference>
<dbReference type="PROSITE" id="PS00972">
    <property type="entry name" value="USP_1"/>
    <property type="match status" value="1"/>
</dbReference>
<comment type="similarity">
    <text evidence="3">Belongs to the peptidase C19 family.</text>
</comment>
<dbReference type="InterPro" id="IPR057775">
    <property type="entry name" value="USP48_dom"/>
</dbReference>
<dbReference type="PROSITE" id="PS50053">
    <property type="entry name" value="UBIQUITIN_2"/>
    <property type="match status" value="1"/>
</dbReference>
<gene>
    <name evidence="14" type="ORF">ANCCAN_20627</name>
</gene>
<feature type="compositionally biased region" description="Basic and acidic residues" evidence="11">
    <location>
        <begin position="777"/>
        <end position="790"/>
    </location>
</feature>
<evidence type="ECO:0000256" key="10">
    <source>
        <dbReference type="SAM" id="Coils"/>
    </source>
</evidence>
<evidence type="ECO:0000256" key="2">
    <source>
        <dbReference type="ARBA" id="ARBA00004123"/>
    </source>
</evidence>
<dbReference type="SUPFAM" id="SSF54236">
    <property type="entry name" value="Ubiquitin-like"/>
    <property type="match status" value="1"/>
</dbReference>
<dbReference type="Gene3D" id="3.90.70.10">
    <property type="entry name" value="Cysteine proteinases"/>
    <property type="match status" value="1"/>
</dbReference>
<dbReference type="GO" id="GO:0006508">
    <property type="term" value="P:proteolysis"/>
    <property type="evidence" value="ECO:0007669"/>
    <property type="project" value="UniProtKB-KW"/>
</dbReference>
<feature type="compositionally biased region" description="Polar residues" evidence="11">
    <location>
        <begin position="792"/>
        <end position="801"/>
    </location>
</feature>
<dbReference type="InterPro" id="IPR038765">
    <property type="entry name" value="Papain-like_cys_pep_sf"/>
</dbReference>
<feature type="compositionally biased region" description="Pro residues" evidence="11">
    <location>
        <begin position="946"/>
        <end position="963"/>
    </location>
</feature>
<feature type="region of interest" description="Disordered" evidence="11">
    <location>
        <begin position="768"/>
        <end position="813"/>
    </location>
</feature>
<accession>A0A368FRT2</accession>
<dbReference type="InterPro" id="IPR001394">
    <property type="entry name" value="Peptidase_C19_UCH"/>
</dbReference>
<feature type="domain" description="USP" evidence="13">
    <location>
        <begin position="102"/>
        <end position="415"/>
    </location>
</feature>
<dbReference type="GO" id="GO:0016579">
    <property type="term" value="P:protein deubiquitination"/>
    <property type="evidence" value="ECO:0007669"/>
    <property type="project" value="InterPro"/>
</dbReference>
<dbReference type="EMBL" id="JOJR01000902">
    <property type="protein sequence ID" value="RCN33540.1"/>
    <property type="molecule type" value="Genomic_DNA"/>
</dbReference>
<feature type="region of interest" description="Disordered" evidence="11">
    <location>
        <begin position="509"/>
        <end position="536"/>
    </location>
</feature>
<dbReference type="InterPro" id="IPR029071">
    <property type="entry name" value="Ubiquitin-like_domsf"/>
</dbReference>
<dbReference type="Pfam" id="PF00443">
    <property type="entry name" value="UCH"/>
    <property type="match status" value="1"/>
</dbReference>
<organism evidence="14 15">
    <name type="scientific">Ancylostoma caninum</name>
    <name type="common">Dog hookworm</name>
    <dbReference type="NCBI Taxonomy" id="29170"/>
    <lineage>
        <taxon>Eukaryota</taxon>
        <taxon>Metazoa</taxon>
        <taxon>Ecdysozoa</taxon>
        <taxon>Nematoda</taxon>
        <taxon>Chromadorea</taxon>
        <taxon>Rhabditida</taxon>
        <taxon>Rhabditina</taxon>
        <taxon>Rhabditomorpha</taxon>
        <taxon>Strongyloidea</taxon>
        <taxon>Ancylostomatidae</taxon>
        <taxon>Ancylostomatinae</taxon>
        <taxon>Ancylostoma</taxon>
    </lineage>
</organism>
<evidence type="ECO:0000256" key="9">
    <source>
        <dbReference type="ARBA" id="ARBA00023242"/>
    </source>
</evidence>
<dbReference type="InterPro" id="IPR050164">
    <property type="entry name" value="Peptidase_C19"/>
</dbReference>
<evidence type="ECO:0000259" key="13">
    <source>
        <dbReference type="PROSITE" id="PS50235"/>
    </source>
</evidence>
<keyword evidence="6" id="KW-0833">Ubl conjugation pathway</keyword>
<dbReference type="GO" id="GO:0005829">
    <property type="term" value="C:cytosol"/>
    <property type="evidence" value="ECO:0007669"/>
    <property type="project" value="TreeGrafter"/>
</dbReference>
<evidence type="ECO:0000256" key="11">
    <source>
        <dbReference type="SAM" id="MobiDB-lite"/>
    </source>
</evidence>
<dbReference type="EC" id="3.4.19.12" evidence="4"/>
<feature type="region of interest" description="Disordered" evidence="11">
    <location>
        <begin position="938"/>
        <end position="982"/>
    </location>
</feature>
<dbReference type="PANTHER" id="PTHR24006">
    <property type="entry name" value="UBIQUITIN CARBOXYL-TERMINAL HYDROLASE"/>
    <property type="match status" value="1"/>
</dbReference>
<dbReference type="GO" id="GO:0004843">
    <property type="term" value="F:cysteine-type deubiquitinase activity"/>
    <property type="evidence" value="ECO:0007669"/>
    <property type="project" value="UniProtKB-EC"/>
</dbReference>
<feature type="domain" description="Ubiquitin-like" evidence="12">
    <location>
        <begin position="1215"/>
        <end position="1277"/>
    </location>
</feature>
<name>A0A368FRT2_ANCCA</name>
<dbReference type="PANTHER" id="PTHR24006:SF722">
    <property type="entry name" value="UBIQUITIN CARBOXYL-TERMINAL HYDROLASE 48"/>
    <property type="match status" value="1"/>
</dbReference>
<keyword evidence="15" id="KW-1185">Reference proteome</keyword>
<keyword evidence="7" id="KW-0378">Hydrolase</keyword>
<evidence type="ECO:0000256" key="1">
    <source>
        <dbReference type="ARBA" id="ARBA00000707"/>
    </source>
</evidence>
<evidence type="ECO:0000256" key="6">
    <source>
        <dbReference type="ARBA" id="ARBA00022786"/>
    </source>
</evidence>
<proteinExistence type="inferred from homology"/>
<dbReference type="InterPro" id="IPR028889">
    <property type="entry name" value="USP"/>
</dbReference>
<dbReference type="Proteomes" id="UP000252519">
    <property type="component" value="Unassembled WGS sequence"/>
</dbReference>
<evidence type="ECO:0000313" key="14">
    <source>
        <dbReference type="EMBL" id="RCN33540.1"/>
    </source>
</evidence>
<keyword evidence="9" id="KW-0539">Nucleus</keyword>
<evidence type="ECO:0000259" key="12">
    <source>
        <dbReference type="PROSITE" id="PS50053"/>
    </source>
</evidence>
<dbReference type="Gene3D" id="3.10.20.90">
    <property type="entry name" value="Phosphatidylinositol 3-kinase Catalytic Subunit, Chain A, domain 1"/>
    <property type="match status" value="1"/>
</dbReference>
<evidence type="ECO:0000256" key="5">
    <source>
        <dbReference type="ARBA" id="ARBA00022670"/>
    </source>
</evidence>
<evidence type="ECO:0000256" key="8">
    <source>
        <dbReference type="ARBA" id="ARBA00022807"/>
    </source>
</evidence>
<keyword evidence="5" id="KW-0645">Protease</keyword>
<sequence length="1314" mass="149309">MLFYDDEESNKTLFRDEAMEAAAALASDDITFEQAWIIHKLDCLGCRLHDIHNPKSTNCRDNPYCIKRLGLEKFEKLIKQEKLNTAKVEESQKRRDILEIPCGLTNSGNFCYVNSFLQVWYNDPVFRQIIFDWRPSPDYVRPQPPAMDVEAVMNSLQHLFYTMQTTPFEDTDDNRHFTAALRLGNEQQDAQEFSLVLFDALDRNLPKHPHGEEIRERIRERYSGTSLQRIWCTCGKESRRSSPFTALQLNIDGYKTLQEALDAYCGEELLEDYLCDECNRRGYVKRQTIPEKLPPVVMLQLNRYVFDGNGRNRKLKTPIVYPRELTARSFHLGVSKYDDFDYELFAVMIHEGDNTFCGHYYDLVRHPFTGVWYKYNDEHVEPLARPPGVERSRSAPGARPTPDMKACYGLAYRRKESCVPDIVMPPDNITENWAATTESRFDGQTKETIAKSEKRLNEVTLRYTQLSQLFEALETHADRYKSPKDVAFLPTKLLTDILEKEYASVVPVEETKNEKGTTNVSTDNALETPPDSAPTKRPIRVSRLRTIRHTIARQLSPQEMPICHHGRLFVDSVLFGDVKGVSRVTAEVLLSQYGIMTKIKYDSDASEEPHPLLTGNDICVDCVKELRREGQFRESLEGDVKLATRIFKDKTRNDICVDCVKELRREGQFRESLEGDVKLATRIFKDKTRCSLSRTPKPEGYLYISRRCLANFKKLALRQMEYQHKLQSAGATLQFLVNLAMVDSRHCGSASSPRRSRGARRKRLVVKYGDESPASYDEGHTPSKISKDDPCESTQSTSQEVISGPAEVKEEVLEEEKCSTSVDVCTEYDSEEKTQKSESASAIISSVEEKCLSVDGAVPSKRVSEEEKSCSMMEAVEIDDTNSSSVSSVASALHPMELDCFEMGPSTNTSDGSQTIFLLNKSKAIAVNHWRTDVLKVERISRSPPERPSSSPPDHPSSSPPERPSSSASRSSTHESGAVEFNSELRCEHGGINLDEFRQAVNPDEWKQLSSYFDPATIFRVRCDEPICQECEREFNEQQCGKQELKESLRDLRSRIGELLREIDRRRPTEEEYGTIYSRGICSQFLAKLTATIKARSSSVVLPSICQECIMCTHGRPNVGLSCDFGSVHIVALTETEWNRLCEEIASGLGSDESERPNNIIISERGRIENMCEGCFGERLEALNIQRYVYDDAFIYVALSEDGAVSAPLPKTTRRTQKNKCFKIKMSSTDTIRDLKVQLYKQTGQTPNDQLLYRELGGSLLDSNSTLFEARIEKNNSEQPLILIAQSISNIPVKYDEQQVRAPERGFIDTALAH</sequence>
<feature type="coiled-coil region" evidence="10">
    <location>
        <begin position="1028"/>
        <end position="1062"/>
    </location>
</feature>
<evidence type="ECO:0000313" key="15">
    <source>
        <dbReference type="Proteomes" id="UP000252519"/>
    </source>
</evidence>
<dbReference type="STRING" id="29170.A0A368FRT2"/>
<evidence type="ECO:0000256" key="3">
    <source>
        <dbReference type="ARBA" id="ARBA00009085"/>
    </source>
</evidence>
<dbReference type="OrthoDB" id="289038at2759"/>
<feature type="compositionally biased region" description="Polar residues" evidence="11">
    <location>
        <begin position="516"/>
        <end position="525"/>
    </location>
</feature>
<dbReference type="PROSITE" id="PS00973">
    <property type="entry name" value="USP_2"/>
    <property type="match status" value="1"/>
</dbReference>
<protein>
    <recommendedName>
        <fullName evidence="4">ubiquitinyl hydrolase 1</fullName>
        <ecNumber evidence="4">3.4.19.12</ecNumber>
    </recommendedName>
</protein>
<dbReference type="InterPro" id="IPR000626">
    <property type="entry name" value="Ubiquitin-like_dom"/>
</dbReference>
<comment type="catalytic activity">
    <reaction evidence="1">
        <text>Thiol-dependent hydrolysis of ester, thioester, amide, peptide and isopeptide bonds formed by the C-terminal Gly of ubiquitin (a 76-residue protein attached to proteins as an intracellular targeting signal).</text>
        <dbReference type="EC" id="3.4.19.12"/>
    </reaction>
</comment>
<keyword evidence="8" id="KW-0788">Thiol protease</keyword>
<keyword evidence="10" id="KW-0175">Coiled coil</keyword>
<dbReference type="PROSITE" id="PS50235">
    <property type="entry name" value="USP_3"/>
    <property type="match status" value="1"/>
</dbReference>
<dbReference type="SUPFAM" id="SSF54001">
    <property type="entry name" value="Cysteine proteinases"/>
    <property type="match status" value="1"/>
</dbReference>
<dbReference type="GO" id="GO:0005634">
    <property type="term" value="C:nucleus"/>
    <property type="evidence" value="ECO:0007669"/>
    <property type="project" value="UniProtKB-SubCell"/>
</dbReference>
<dbReference type="InterPro" id="IPR018200">
    <property type="entry name" value="USP_CS"/>
</dbReference>
<dbReference type="Pfam" id="PF24543">
    <property type="entry name" value="Usp-48"/>
    <property type="match status" value="1"/>
</dbReference>